<comment type="caution">
    <text evidence="1">The sequence shown here is derived from an EMBL/GenBank/DDBJ whole genome shotgun (WGS) entry which is preliminary data.</text>
</comment>
<evidence type="ECO:0000313" key="1">
    <source>
        <dbReference type="EMBL" id="MFD1044155.1"/>
    </source>
</evidence>
<reference evidence="2" key="1">
    <citation type="journal article" date="2019" name="Int. J. Syst. Evol. Microbiol.">
        <title>The Global Catalogue of Microorganisms (GCM) 10K type strain sequencing project: providing services to taxonomists for standard genome sequencing and annotation.</title>
        <authorList>
            <consortium name="The Broad Institute Genomics Platform"/>
            <consortium name="The Broad Institute Genome Sequencing Center for Infectious Disease"/>
            <person name="Wu L."/>
            <person name="Ma J."/>
        </authorList>
    </citation>
    <scope>NUCLEOTIDE SEQUENCE [LARGE SCALE GENOMIC DNA]</scope>
    <source>
        <strain evidence="2">JCM 31486</strain>
    </source>
</reference>
<accession>A0ABW3M586</accession>
<proteinExistence type="predicted"/>
<gene>
    <name evidence="1" type="ORF">ACFQ1S_00370</name>
</gene>
<name>A0ABW3M586_9PSEU</name>
<organism evidence="1 2">
    <name type="scientific">Kibdelosporangium lantanae</name>
    <dbReference type="NCBI Taxonomy" id="1497396"/>
    <lineage>
        <taxon>Bacteria</taxon>
        <taxon>Bacillati</taxon>
        <taxon>Actinomycetota</taxon>
        <taxon>Actinomycetes</taxon>
        <taxon>Pseudonocardiales</taxon>
        <taxon>Pseudonocardiaceae</taxon>
        <taxon>Kibdelosporangium</taxon>
    </lineage>
</organism>
<keyword evidence="2" id="KW-1185">Reference proteome</keyword>
<evidence type="ECO:0008006" key="3">
    <source>
        <dbReference type="Google" id="ProtNLM"/>
    </source>
</evidence>
<sequence>MESLRLRAFSALMYARMVEDHDKADAERAREVACQLRCQAAVIESMAILYEELGLKAQCWGEFAARMRGVP</sequence>
<protein>
    <recommendedName>
        <fullName evidence="3">Transcriptional regulator</fullName>
    </recommendedName>
</protein>
<dbReference type="Proteomes" id="UP001597045">
    <property type="component" value="Unassembled WGS sequence"/>
</dbReference>
<dbReference type="EMBL" id="JBHTIS010000008">
    <property type="protein sequence ID" value="MFD1044155.1"/>
    <property type="molecule type" value="Genomic_DNA"/>
</dbReference>
<evidence type="ECO:0000313" key="2">
    <source>
        <dbReference type="Proteomes" id="UP001597045"/>
    </source>
</evidence>